<gene>
    <name evidence="1" type="ORF">KME25_30025</name>
</gene>
<dbReference type="EMBL" id="JAHHIF010000067">
    <property type="protein sequence ID" value="MBW4548635.1"/>
    <property type="molecule type" value="Genomic_DNA"/>
</dbReference>
<evidence type="ECO:0000313" key="1">
    <source>
        <dbReference type="EMBL" id="MBW4548635.1"/>
    </source>
</evidence>
<dbReference type="Proteomes" id="UP000753908">
    <property type="component" value="Unassembled WGS sequence"/>
</dbReference>
<proteinExistence type="predicted"/>
<protein>
    <submittedName>
        <fullName evidence="1">DUF1822 family protein</fullName>
    </submittedName>
</protein>
<dbReference type="InterPro" id="IPR014951">
    <property type="entry name" value="DUF1822"/>
</dbReference>
<reference evidence="1" key="1">
    <citation type="submission" date="2021-05" db="EMBL/GenBank/DDBJ databases">
        <authorList>
            <person name="Pietrasiak N."/>
            <person name="Ward R."/>
            <person name="Stajich J.E."/>
            <person name="Kurbessoian T."/>
        </authorList>
    </citation>
    <scope>NUCLEOTIDE SEQUENCE</scope>
    <source>
        <strain evidence="1">CPER-KK1</strain>
    </source>
</reference>
<name>A0A951PR00_9CYAN</name>
<organism evidence="1 2">
    <name type="scientific">Symplocastrum torsivum CPER-KK1</name>
    <dbReference type="NCBI Taxonomy" id="450513"/>
    <lineage>
        <taxon>Bacteria</taxon>
        <taxon>Bacillati</taxon>
        <taxon>Cyanobacteriota</taxon>
        <taxon>Cyanophyceae</taxon>
        <taxon>Oscillatoriophycideae</taxon>
        <taxon>Oscillatoriales</taxon>
        <taxon>Microcoleaceae</taxon>
        <taxon>Symplocastrum</taxon>
    </lineage>
</organism>
<dbReference type="Pfam" id="PF08852">
    <property type="entry name" value="DUF1822"/>
    <property type="match status" value="1"/>
</dbReference>
<evidence type="ECO:0000313" key="2">
    <source>
        <dbReference type="Proteomes" id="UP000753908"/>
    </source>
</evidence>
<dbReference type="AlphaFoldDB" id="A0A951PR00"/>
<comment type="caution">
    <text evidence="1">The sequence shown here is derived from an EMBL/GenBank/DDBJ whole genome shotgun (WGS) entry which is preliminary data.</text>
</comment>
<sequence>MTYHTNNIEDFALPLPITQAARHTAEQFATQQPTPQKAEQVRLNTLATYVVNDYLQMMGISTDLSVSDSWNPVVRMCADVADLEVTGLGRLECRPVRSHQQTCYIPSEVQSDRIGYVVVQIDDASFEATVLGFTPTVARDEFAITQLGPIEDLFDHIEHLTQPVQAIVTATPASSVERSTRVNLSQWLTNVFETGWQTIETVLNPAQPDLAFDFRSRFRSADSALLANIERPYAGIRRAKLIDLGMQLAGHPVALIVELQPESERRSHITLQVHPAGNQVYLPPLLQLIVLDESGLVFLEAQARSADNYIQLQFSGLPGEQFSVKIALGEASIMEDFIV</sequence>
<reference evidence="1" key="2">
    <citation type="journal article" date="2022" name="Microbiol. Resour. Announc.">
        <title>Metagenome Sequencing to Explore Phylogenomics of Terrestrial Cyanobacteria.</title>
        <authorList>
            <person name="Ward R.D."/>
            <person name="Stajich J.E."/>
            <person name="Johansen J.R."/>
            <person name="Huntemann M."/>
            <person name="Clum A."/>
            <person name="Foster B."/>
            <person name="Foster B."/>
            <person name="Roux S."/>
            <person name="Palaniappan K."/>
            <person name="Varghese N."/>
            <person name="Mukherjee S."/>
            <person name="Reddy T.B.K."/>
            <person name="Daum C."/>
            <person name="Copeland A."/>
            <person name="Chen I.A."/>
            <person name="Ivanova N.N."/>
            <person name="Kyrpides N.C."/>
            <person name="Shapiro N."/>
            <person name="Eloe-Fadrosh E.A."/>
            <person name="Pietrasiak N."/>
        </authorList>
    </citation>
    <scope>NUCLEOTIDE SEQUENCE</scope>
    <source>
        <strain evidence="1">CPER-KK1</strain>
    </source>
</reference>
<accession>A0A951PR00</accession>